<feature type="domain" description="CusB-like beta-barrel" evidence="4">
    <location>
        <begin position="177"/>
        <end position="246"/>
    </location>
</feature>
<dbReference type="InterPro" id="IPR058792">
    <property type="entry name" value="Beta-barrel_RND_2"/>
</dbReference>
<dbReference type="Gene3D" id="2.40.30.170">
    <property type="match status" value="1"/>
</dbReference>
<evidence type="ECO:0000256" key="2">
    <source>
        <dbReference type="SAM" id="SignalP"/>
    </source>
</evidence>
<evidence type="ECO:0000259" key="5">
    <source>
        <dbReference type="Pfam" id="PF25975"/>
    </source>
</evidence>
<feature type="chain" id="PRO_5020708086" evidence="2">
    <location>
        <begin position="21"/>
        <end position="334"/>
    </location>
</feature>
<dbReference type="GO" id="GO:0046914">
    <property type="term" value="F:transition metal ion binding"/>
    <property type="evidence" value="ECO:0007669"/>
    <property type="project" value="TreeGrafter"/>
</dbReference>
<dbReference type="GO" id="GO:0015679">
    <property type="term" value="P:plasma membrane copper ion transport"/>
    <property type="evidence" value="ECO:0007669"/>
    <property type="project" value="TreeGrafter"/>
</dbReference>
<evidence type="ECO:0000313" key="6">
    <source>
        <dbReference type="EMBL" id="TGL55477.1"/>
    </source>
</evidence>
<dbReference type="PANTHER" id="PTHR30097">
    <property type="entry name" value="CATION EFFLUX SYSTEM PROTEIN CUSB"/>
    <property type="match status" value="1"/>
</dbReference>
<reference evidence="6" key="1">
    <citation type="journal article" date="2019" name="PLoS Negl. Trop. Dis.">
        <title>Revisiting the worldwide diversity of Leptospira species in the environment.</title>
        <authorList>
            <person name="Vincent A.T."/>
            <person name="Schiettekatte O."/>
            <person name="Bourhy P."/>
            <person name="Veyrier F.J."/>
            <person name="Picardeau M."/>
        </authorList>
    </citation>
    <scope>NUCLEOTIDE SEQUENCE [LARGE SCALE GENOMIC DNA]</scope>
    <source>
        <strain evidence="6">201702454</strain>
    </source>
</reference>
<comment type="caution">
    <text evidence="6">The sequence shown here is derived from an EMBL/GenBank/DDBJ whole genome shotgun (WGS) entry which is preliminary data.</text>
</comment>
<dbReference type="Gene3D" id="2.40.420.20">
    <property type="match status" value="1"/>
</dbReference>
<sequence length="334" mass="37836">MKVKVLLYAVVITSFFLVSCGETVHNHKDVYTCPMHPQIEMDHPGECPICGMQLVKKEDPLLNPESEHEYHTQTKEPDLKLSENKQSILNLDTIHVTKGTITKIINLSGQVAYDPEIFSTANEYKSIGTENEWGKEIRVGIRLRFTKLGLSDKQIQYILSKNANLFLTGRFNQTALLVFQVYENDLSYLKVGKSIDLVNLVDTKNSNKAKIVAMGNLINQDTRTLSVWCEVKDPQEFFKPQMYVQGTYGIEKPNVLRIPKESILPTGKSDLVYQKTATNHYAPKKIKVGFTSTEWVEVMEGLEEGDQIVSKANFLLDSESKLKLGGDKNDQHNH</sequence>
<evidence type="ECO:0000259" key="4">
    <source>
        <dbReference type="Pfam" id="PF25954"/>
    </source>
</evidence>
<dbReference type="InterPro" id="IPR045800">
    <property type="entry name" value="HMBD"/>
</dbReference>
<dbReference type="PROSITE" id="PS51257">
    <property type="entry name" value="PROKAR_LIPOPROTEIN"/>
    <property type="match status" value="1"/>
</dbReference>
<dbReference type="RefSeq" id="WP_135617754.1">
    <property type="nucleotide sequence ID" value="NZ_RQGG01000010.1"/>
</dbReference>
<dbReference type="InterPro" id="IPR058649">
    <property type="entry name" value="CzcB_C"/>
</dbReference>
<dbReference type="PANTHER" id="PTHR30097:SF15">
    <property type="entry name" value="CATION EFFLUX SYSTEM PROTEIN CUSB"/>
    <property type="match status" value="1"/>
</dbReference>
<keyword evidence="2" id="KW-0732">Signal</keyword>
<keyword evidence="1" id="KW-0813">Transport</keyword>
<keyword evidence="7" id="KW-1185">Reference proteome</keyword>
<organism evidence="6 7">
    <name type="scientific">Leptospira kemamanensis</name>
    <dbReference type="NCBI Taxonomy" id="2484942"/>
    <lineage>
        <taxon>Bacteria</taxon>
        <taxon>Pseudomonadati</taxon>
        <taxon>Spirochaetota</taxon>
        <taxon>Spirochaetia</taxon>
        <taxon>Leptospirales</taxon>
        <taxon>Leptospiraceae</taxon>
        <taxon>Leptospira</taxon>
    </lineage>
</organism>
<dbReference type="GO" id="GO:0030288">
    <property type="term" value="C:outer membrane-bounded periplasmic space"/>
    <property type="evidence" value="ECO:0007669"/>
    <property type="project" value="TreeGrafter"/>
</dbReference>
<dbReference type="Pfam" id="PF19335">
    <property type="entry name" value="HMBD"/>
    <property type="match status" value="1"/>
</dbReference>
<dbReference type="Proteomes" id="UP000297609">
    <property type="component" value="Unassembled WGS sequence"/>
</dbReference>
<dbReference type="AlphaFoldDB" id="A0A4R9JVC5"/>
<dbReference type="OrthoDB" id="9806939at2"/>
<feature type="domain" description="CzcB-like C-terminal circularly permuted SH3-like" evidence="5">
    <location>
        <begin position="257"/>
        <end position="316"/>
    </location>
</feature>
<dbReference type="Pfam" id="PF25975">
    <property type="entry name" value="CzcB_C"/>
    <property type="match status" value="1"/>
</dbReference>
<accession>A0A4R9JVC5</accession>
<dbReference type="InterPro" id="IPR051909">
    <property type="entry name" value="MFP_Cation_Efflux"/>
</dbReference>
<dbReference type="EMBL" id="RQGG01000010">
    <property type="protein sequence ID" value="TGL55477.1"/>
    <property type="molecule type" value="Genomic_DNA"/>
</dbReference>
<dbReference type="GO" id="GO:0060003">
    <property type="term" value="P:copper ion export"/>
    <property type="evidence" value="ECO:0007669"/>
    <property type="project" value="TreeGrafter"/>
</dbReference>
<evidence type="ECO:0000259" key="3">
    <source>
        <dbReference type="Pfam" id="PF19335"/>
    </source>
</evidence>
<feature type="signal peptide" evidence="2">
    <location>
        <begin position="1"/>
        <end position="20"/>
    </location>
</feature>
<dbReference type="Pfam" id="PF25954">
    <property type="entry name" value="Beta-barrel_RND_2"/>
    <property type="match status" value="1"/>
</dbReference>
<feature type="domain" description="Heavy metal binding" evidence="3">
    <location>
        <begin position="30"/>
        <end position="57"/>
    </location>
</feature>
<evidence type="ECO:0000313" key="7">
    <source>
        <dbReference type="Proteomes" id="UP000297609"/>
    </source>
</evidence>
<gene>
    <name evidence="6" type="ORF">EHQ59_03430</name>
</gene>
<evidence type="ECO:0000256" key="1">
    <source>
        <dbReference type="ARBA" id="ARBA00022448"/>
    </source>
</evidence>
<name>A0A4R9JVC5_9LEPT</name>
<proteinExistence type="predicted"/>
<protein>
    <submittedName>
        <fullName evidence="6">Uncharacterized protein</fullName>
    </submittedName>
</protein>